<dbReference type="GO" id="GO:0042277">
    <property type="term" value="F:peptide binding"/>
    <property type="evidence" value="ECO:0007669"/>
    <property type="project" value="TreeGrafter"/>
</dbReference>
<evidence type="ECO:0000256" key="5">
    <source>
        <dbReference type="ARBA" id="ARBA00022801"/>
    </source>
</evidence>
<feature type="transmembrane region" description="Helical" evidence="12">
    <location>
        <begin position="53"/>
        <end position="75"/>
    </location>
</feature>
<keyword evidence="12" id="KW-1133">Transmembrane helix</keyword>
<dbReference type="SUPFAM" id="SSF55486">
    <property type="entry name" value="Metalloproteases ('zincins'), catalytic domain"/>
    <property type="match status" value="1"/>
</dbReference>
<comment type="cofactor">
    <cofactor evidence="9">
        <name>Zn(2+)</name>
        <dbReference type="ChEBI" id="CHEBI:29105"/>
    </cofactor>
    <text evidence="9">Binds 1 zinc ion per subunit.</text>
</comment>
<dbReference type="InterPro" id="IPR042097">
    <property type="entry name" value="Aminopeptidase_N-like_N_sf"/>
</dbReference>
<gene>
    <name evidence="15" type="ORF">PMAYCL1PPCAC_29311</name>
</gene>
<evidence type="ECO:0000259" key="14">
    <source>
        <dbReference type="Pfam" id="PF17900"/>
    </source>
</evidence>
<feature type="non-terminal residue" evidence="15">
    <location>
        <position position="690"/>
    </location>
</feature>
<accession>A0AAN5IE04</accession>
<evidence type="ECO:0000259" key="13">
    <source>
        <dbReference type="Pfam" id="PF01433"/>
    </source>
</evidence>
<dbReference type="InterPro" id="IPR045357">
    <property type="entry name" value="Aminopeptidase_N-like_N"/>
</dbReference>
<feature type="binding site" evidence="9">
    <location>
        <position position="443"/>
    </location>
    <ligand>
        <name>Zn(2+)</name>
        <dbReference type="ChEBI" id="CHEBI:29105"/>
        <note>catalytic</note>
    </ligand>
</feature>
<keyword evidence="6 9" id="KW-0862">Zinc</keyword>
<dbReference type="Proteomes" id="UP001328107">
    <property type="component" value="Unassembled WGS sequence"/>
</dbReference>
<dbReference type="Gene3D" id="2.60.40.1730">
    <property type="entry name" value="tricorn interacting facor f3 domain"/>
    <property type="match status" value="1"/>
</dbReference>
<dbReference type="GO" id="GO:0005737">
    <property type="term" value="C:cytoplasm"/>
    <property type="evidence" value="ECO:0007669"/>
    <property type="project" value="TreeGrafter"/>
</dbReference>
<evidence type="ECO:0000256" key="6">
    <source>
        <dbReference type="ARBA" id="ARBA00022833"/>
    </source>
</evidence>
<dbReference type="PRINTS" id="PR00756">
    <property type="entry name" value="ALADIPTASE"/>
</dbReference>
<keyword evidence="5" id="KW-0378">Hydrolase</keyword>
<dbReference type="FunFam" id="2.60.40.1730:FF:000013">
    <property type="entry name" value="Aminopeptidase"/>
    <property type="match status" value="1"/>
</dbReference>
<dbReference type="Pfam" id="PF17900">
    <property type="entry name" value="Peptidase_M1_N"/>
    <property type="match status" value="1"/>
</dbReference>
<name>A0AAN5IE04_9BILA</name>
<feature type="region of interest" description="Disordered" evidence="11">
    <location>
        <begin position="82"/>
        <end position="108"/>
    </location>
</feature>
<keyword evidence="16" id="KW-1185">Reference proteome</keyword>
<dbReference type="Gene3D" id="2.60.40.1910">
    <property type="match status" value="1"/>
</dbReference>
<feature type="active site" description="Proton acceptor" evidence="8">
    <location>
        <position position="421"/>
    </location>
</feature>
<dbReference type="PANTHER" id="PTHR11533:SF301">
    <property type="entry name" value="AMINOPEPTIDASE"/>
    <property type="match status" value="1"/>
</dbReference>
<evidence type="ECO:0000256" key="2">
    <source>
        <dbReference type="ARBA" id="ARBA00022438"/>
    </source>
</evidence>
<dbReference type="Gene3D" id="1.10.390.10">
    <property type="entry name" value="Neutral Protease Domain 2"/>
    <property type="match status" value="1"/>
</dbReference>
<feature type="site" description="Transition state stabilizer" evidence="10">
    <location>
        <position position="507"/>
    </location>
</feature>
<feature type="compositionally biased region" description="Low complexity" evidence="11">
    <location>
        <begin position="1"/>
        <end position="18"/>
    </location>
</feature>
<dbReference type="GO" id="GO:0043171">
    <property type="term" value="P:peptide catabolic process"/>
    <property type="evidence" value="ECO:0007669"/>
    <property type="project" value="TreeGrafter"/>
</dbReference>
<dbReference type="AlphaFoldDB" id="A0AAN5IE04"/>
<evidence type="ECO:0000256" key="8">
    <source>
        <dbReference type="PIRSR" id="PIRSR634016-1"/>
    </source>
</evidence>
<keyword evidence="7" id="KW-0482">Metalloprotease</keyword>
<feature type="domain" description="Aminopeptidase N-like N-terminal" evidence="14">
    <location>
        <begin position="114"/>
        <end position="313"/>
    </location>
</feature>
<dbReference type="InterPro" id="IPR027268">
    <property type="entry name" value="Peptidase_M4/M1_CTD_sf"/>
</dbReference>
<organism evidence="15 16">
    <name type="scientific">Pristionchus mayeri</name>
    <dbReference type="NCBI Taxonomy" id="1317129"/>
    <lineage>
        <taxon>Eukaryota</taxon>
        <taxon>Metazoa</taxon>
        <taxon>Ecdysozoa</taxon>
        <taxon>Nematoda</taxon>
        <taxon>Chromadorea</taxon>
        <taxon>Rhabditida</taxon>
        <taxon>Rhabditina</taxon>
        <taxon>Diplogasteromorpha</taxon>
        <taxon>Diplogasteroidea</taxon>
        <taxon>Neodiplogasteridae</taxon>
        <taxon>Pristionchus</taxon>
    </lineage>
</organism>
<evidence type="ECO:0000256" key="4">
    <source>
        <dbReference type="ARBA" id="ARBA00022723"/>
    </source>
</evidence>
<reference evidence="16" key="1">
    <citation type="submission" date="2022-10" db="EMBL/GenBank/DDBJ databases">
        <title>Genome assembly of Pristionchus species.</title>
        <authorList>
            <person name="Yoshida K."/>
            <person name="Sommer R.J."/>
        </authorList>
    </citation>
    <scope>NUCLEOTIDE SEQUENCE [LARGE SCALE GENOMIC DNA]</scope>
    <source>
        <strain evidence="16">RS5460</strain>
    </source>
</reference>
<dbReference type="GO" id="GO:0016020">
    <property type="term" value="C:membrane"/>
    <property type="evidence" value="ECO:0007669"/>
    <property type="project" value="TreeGrafter"/>
</dbReference>
<dbReference type="SUPFAM" id="SSF63737">
    <property type="entry name" value="Leukotriene A4 hydrolase N-terminal domain"/>
    <property type="match status" value="1"/>
</dbReference>
<dbReference type="GO" id="GO:0005615">
    <property type="term" value="C:extracellular space"/>
    <property type="evidence" value="ECO:0007669"/>
    <property type="project" value="TreeGrafter"/>
</dbReference>
<dbReference type="InterPro" id="IPR034016">
    <property type="entry name" value="M1_APN-typ"/>
</dbReference>
<keyword evidence="12" id="KW-0472">Membrane</keyword>
<evidence type="ECO:0000256" key="11">
    <source>
        <dbReference type="SAM" id="MobiDB-lite"/>
    </source>
</evidence>
<dbReference type="PANTHER" id="PTHR11533">
    <property type="entry name" value="PROTEASE M1 ZINC METALLOPROTEASE"/>
    <property type="match status" value="1"/>
</dbReference>
<dbReference type="GO" id="GO:0006508">
    <property type="term" value="P:proteolysis"/>
    <property type="evidence" value="ECO:0007669"/>
    <property type="project" value="UniProtKB-KW"/>
</dbReference>
<dbReference type="FunFam" id="1.10.390.10:FF:000006">
    <property type="entry name" value="Puromycin-sensitive aminopeptidase"/>
    <property type="match status" value="1"/>
</dbReference>
<evidence type="ECO:0008006" key="17">
    <source>
        <dbReference type="Google" id="ProtNLM"/>
    </source>
</evidence>
<keyword evidence="4 9" id="KW-0479">Metal-binding</keyword>
<evidence type="ECO:0000313" key="16">
    <source>
        <dbReference type="Proteomes" id="UP001328107"/>
    </source>
</evidence>
<dbReference type="EMBL" id="BTRK01000006">
    <property type="protein sequence ID" value="GMR59116.1"/>
    <property type="molecule type" value="Genomic_DNA"/>
</dbReference>
<evidence type="ECO:0000313" key="15">
    <source>
        <dbReference type="EMBL" id="GMR59116.1"/>
    </source>
</evidence>
<dbReference type="Pfam" id="PF01433">
    <property type="entry name" value="Peptidase_M1"/>
    <property type="match status" value="1"/>
</dbReference>
<evidence type="ECO:0000256" key="12">
    <source>
        <dbReference type="SAM" id="Phobius"/>
    </source>
</evidence>
<feature type="binding site" evidence="9">
    <location>
        <position position="424"/>
    </location>
    <ligand>
        <name>Zn(2+)</name>
        <dbReference type="ChEBI" id="CHEBI:29105"/>
        <note>catalytic</note>
    </ligand>
</feature>
<evidence type="ECO:0000256" key="7">
    <source>
        <dbReference type="ARBA" id="ARBA00023049"/>
    </source>
</evidence>
<keyword evidence="12" id="KW-0812">Transmembrane</keyword>
<proteinExistence type="inferred from homology"/>
<dbReference type="InterPro" id="IPR050344">
    <property type="entry name" value="Peptidase_M1_aminopeptidases"/>
</dbReference>
<dbReference type="CDD" id="cd09601">
    <property type="entry name" value="M1_APN-Q_like"/>
    <property type="match status" value="1"/>
</dbReference>
<feature type="binding site" evidence="9">
    <location>
        <position position="420"/>
    </location>
    <ligand>
        <name>Zn(2+)</name>
        <dbReference type="ChEBI" id="CHEBI:29105"/>
        <note>catalytic</note>
    </ligand>
</feature>
<sequence>MLSESPDPLLISSSPIPDYGSTERNNEMGRSSKPLSASNSSLSFAFSFGMRRIILIVALVLLLAVVLSSLITYLITRPPRAFNPETDREDSIPDVPDSSGPSAESLRLPKTLFPDNYRIQLKVHLPGYGATLSKERNLTADVDLTIKMIVKEATNEIVLNSKEFNFTDDSFAIEKKTREGHLATLNFIGLKVEKELEKVIVHTEGLTVGETIYLKVKYTARILDILGGLYASSYKDEAGNTKIMAMTQMEPTDARRMVPCFDEPSFKATWDVSVEHPVGTIALSNGMETGIIPTSSGWQLTTFKQTPKMSSYLLAVVVGDLSKTETTNSNGVLIRVWARHETVEDTRYALEAGSKVLAHYDHYFGIKFPLEKMDMVACPDFSAGAMENWGLVTYRETDLLYNSETYGMGEKQRVATVVAHELAHQWFGNLVTMEWWGDLWLNEGFATLVEYDGTDFISDKNYHMEEEFVRDALEGALAADSLPTSQPLSFKIDKSIEVNEAFNPISYDKGGSVLRMIRSVLGPAVFQEGLKVYLQKHSYANAAAADLWAALQVAADRHNIMGPRNSPLNLHHFASQWTTQMGFPLVSSRRVNGTFVEFSQQRYKSTNATQERLKYRTPQLGFKWDIPLWMTRGSGDVSELFWIDRDQPLLLPIPENQFFVMNIDSYGFYRTHYGEEGWKRMGTALADDHK</sequence>
<evidence type="ECO:0000256" key="1">
    <source>
        <dbReference type="ARBA" id="ARBA00010136"/>
    </source>
</evidence>
<comment type="caution">
    <text evidence="15">The sequence shown here is derived from an EMBL/GenBank/DDBJ whole genome shotgun (WGS) entry which is preliminary data.</text>
</comment>
<dbReference type="GO" id="GO:0070006">
    <property type="term" value="F:metalloaminopeptidase activity"/>
    <property type="evidence" value="ECO:0007669"/>
    <property type="project" value="TreeGrafter"/>
</dbReference>
<feature type="domain" description="Peptidase M1 membrane alanine aminopeptidase" evidence="13">
    <location>
        <begin position="348"/>
        <end position="577"/>
    </location>
</feature>
<evidence type="ECO:0000256" key="9">
    <source>
        <dbReference type="PIRSR" id="PIRSR634016-3"/>
    </source>
</evidence>
<evidence type="ECO:0000256" key="3">
    <source>
        <dbReference type="ARBA" id="ARBA00022670"/>
    </source>
</evidence>
<evidence type="ECO:0000256" key="10">
    <source>
        <dbReference type="PIRSR" id="PIRSR634016-4"/>
    </source>
</evidence>
<dbReference type="InterPro" id="IPR001930">
    <property type="entry name" value="Peptidase_M1"/>
</dbReference>
<keyword evidence="2" id="KW-0031">Aminopeptidase</keyword>
<dbReference type="InterPro" id="IPR014782">
    <property type="entry name" value="Peptidase_M1_dom"/>
</dbReference>
<comment type="similarity">
    <text evidence="1">Belongs to the peptidase M1 family.</text>
</comment>
<feature type="region of interest" description="Disordered" evidence="11">
    <location>
        <begin position="1"/>
        <end position="38"/>
    </location>
</feature>
<dbReference type="GO" id="GO:0008270">
    <property type="term" value="F:zinc ion binding"/>
    <property type="evidence" value="ECO:0007669"/>
    <property type="project" value="InterPro"/>
</dbReference>
<protein>
    <recommendedName>
        <fullName evidence="17">Aminopeptidase</fullName>
    </recommendedName>
</protein>
<keyword evidence="3" id="KW-0645">Protease</keyword>